<dbReference type="SUPFAM" id="SSF51679">
    <property type="entry name" value="Bacterial luciferase-like"/>
    <property type="match status" value="1"/>
</dbReference>
<dbReference type="Pfam" id="PF00296">
    <property type="entry name" value="Bac_luciferase"/>
    <property type="match status" value="1"/>
</dbReference>
<keyword evidence="3" id="KW-0560">Oxidoreductase</keyword>
<dbReference type="InterPro" id="IPR019952">
    <property type="entry name" value="F420_OxRdatse_Rv1855c_pred"/>
</dbReference>
<name>A0ABW0X9L9_9ACTN</name>
<evidence type="ECO:0000256" key="1">
    <source>
        <dbReference type="ARBA" id="ARBA00022630"/>
    </source>
</evidence>
<dbReference type="InterPro" id="IPR036661">
    <property type="entry name" value="Luciferase-like_sf"/>
</dbReference>
<accession>A0ABW0X9L9</accession>
<keyword evidence="2" id="KW-0288">FMN</keyword>
<dbReference type="InterPro" id="IPR050172">
    <property type="entry name" value="SsuD_RutA_monooxygenase"/>
</dbReference>
<proteinExistence type="predicted"/>
<organism evidence="6 7">
    <name type="scientific">Kitasatospora misakiensis</name>
    <dbReference type="NCBI Taxonomy" id="67330"/>
    <lineage>
        <taxon>Bacteria</taxon>
        <taxon>Bacillati</taxon>
        <taxon>Actinomycetota</taxon>
        <taxon>Actinomycetes</taxon>
        <taxon>Kitasatosporales</taxon>
        <taxon>Streptomycetaceae</taxon>
        <taxon>Kitasatospora</taxon>
    </lineage>
</organism>
<dbReference type="PANTHER" id="PTHR42847:SF4">
    <property type="entry name" value="ALKANESULFONATE MONOOXYGENASE-RELATED"/>
    <property type="match status" value="1"/>
</dbReference>
<evidence type="ECO:0000256" key="2">
    <source>
        <dbReference type="ARBA" id="ARBA00022643"/>
    </source>
</evidence>
<gene>
    <name evidence="6" type="ORF">ACFP3U_23750</name>
</gene>
<keyword evidence="1" id="KW-0285">Flavoprotein</keyword>
<protein>
    <submittedName>
        <fullName evidence="6">TIGR03560 family F420-dependent LLM class oxidoreductase</fullName>
    </submittedName>
</protein>
<dbReference type="NCBIfam" id="TIGR03560">
    <property type="entry name" value="F420_Rv1855c"/>
    <property type="match status" value="1"/>
</dbReference>
<keyword evidence="4" id="KW-0503">Monooxygenase</keyword>
<evidence type="ECO:0000259" key="5">
    <source>
        <dbReference type="Pfam" id="PF00296"/>
    </source>
</evidence>
<dbReference type="InterPro" id="IPR011251">
    <property type="entry name" value="Luciferase-like_dom"/>
</dbReference>
<dbReference type="Gene3D" id="3.20.20.30">
    <property type="entry name" value="Luciferase-like domain"/>
    <property type="match status" value="1"/>
</dbReference>
<sequence>MMRLRILAEAQDGASYDDLREAAVLAEQLGFDGFFTTDHYLPLHGRPALVPPLDAWTTLAALARETSTIALGTLVTPATLRAPGPLGVIVAQVNAMSGGRTEVGLGAGWYEAEHRAFGLPFPDVVTRFDRLEEQLEILTRYWRAEPGTRLDHDGPHYRLQDCPAGAQATAPTPRIILGGHGKPRGLRLAARWADEFNIEFPRPGVIEQVVGRVRAECAAQGRDPDTLAISAAHLACVGADEADLAGRAARAGLDLSLDLGGQIGTVEQVRAKLAGIEAAGVGCFYLQLPDVRDLDHLRVLARLR</sequence>
<keyword evidence="7" id="KW-1185">Reference proteome</keyword>
<dbReference type="Proteomes" id="UP001595975">
    <property type="component" value="Unassembled WGS sequence"/>
</dbReference>
<evidence type="ECO:0000256" key="4">
    <source>
        <dbReference type="ARBA" id="ARBA00023033"/>
    </source>
</evidence>
<dbReference type="RefSeq" id="WP_380227651.1">
    <property type="nucleotide sequence ID" value="NZ_JBHSOF010000034.1"/>
</dbReference>
<reference evidence="7" key="1">
    <citation type="journal article" date="2019" name="Int. J. Syst. Evol. Microbiol.">
        <title>The Global Catalogue of Microorganisms (GCM) 10K type strain sequencing project: providing services to taxonomists for standard genome sequencing and annotation.</title>
        <authorList>
            <consortium name="The Broad Institute Genomics Platform"/>
            <consortium name="The Broad Institute Genome Sequencing Center for Infectious Disease"/>
            <person name="Wu L."/>
            <person name="Ma J."/>
        </authorList>
    </citation>
    <scope>NUCLEOTIDE SEQUENCE [LARGE SCALE GENOMIC DNA]</scope>
    <source>
        <strain evidence="7">CGMCC 4.1437</strain>
    </source>
</reference>
<dbReference type="EMBL" id="JBHSOF010000034">
    <property type="protein sequence ID" value="MFC5665979.1"/>
    <property type="molecule type" value="Genomic_DNA"/>
</dbReference>
<evidence type="ECO:0000313" key="6">
    <source>
        <dbReference type="EMBL" id="MFC5665979.1"/>
    </source>
</evidence>
<evidence type="ECO:0000256" key="3">
    <source>
        <dbReference type="ARBA" id="ARBA00023002"/>
    </source>
</evidence>
<feature type="domain" description="Luciferase-like" evidence="5">
    <location>
        <begin position="10"/>
        <end position="248"/>
    </location>
</feature>
<evidence type="ECO:0000313" key="7">
    <source>
        <dbReference type="Proteomes" id="UP001595975"/>
    </source>
</evidence>
<comment type="caution">
    <text evidence="6">The sequence shown here is derived from an EMBL/GenBank/DDBJ whole genome shotgun (WGS) entry which is preliminary data.</text>
</comment>
<dbReference type="PANTHER" id="PTHR42847">
    <property type="entry name" value="ALKANESULFONATE MONOOXYGENASE"/>
    <property type="match status" value="1"/>
</dbReference>